<dbReference type="EMBL" id="JAMTCD010000007">
    <property type="protein sequence ID" value="MCT7941689.1"/>
    <property type="molecule type" value="Genomic_DNA"/>
</dbReference>
<dbReference type="Proteomes" id="UP001155546">
    <property type="component" value="Unassembled WGS sequence"/>
</dbReference>
<reference evidence="2" key="1">
    <citation type="journal article" date="2023" name="Int. J. Syst. Evol. Microbiol.">
        <title>&lt;i&gt;Shewanella septentrionalis&lt;/i&gt; sp. nov. and &lt;i&gt;Shewanella holmiensis&lt;/i&gt; sp. nov., isolated from Baltic Sea water and sediments.</title>
        <authorList>
            <person name="Martin-Rodriguez A.J."/>
            <person name="Thorell K."/>
            <person name="Joffre E."/>
            <person name="Jensie-Markopoulos S."/>
            <person name="Moore E.R.B."/>
            <person name="Sjoling A."/>
        </authorList>
    </citation>
    <scope>NUCLEOTIDE SEQUENCE</scope>
    <source>
        <strain evidence="2">SP1S2-7</strain>
    </source>
</reference>
<feature type="transmembrane region" description="Helical" evidence="1">
    <location>
        <begin position="39"/>
        <end position="60"/>
    </location>
</feature>
<keyword evidence="1" id="KW-1133">Transmembrane helix</keyword>
<protein>
    <submittedName>
        <fullName evidence="2">Uncharacterized protein</fullName>
    </submittedName>
</protein>
<keyword evidence="3" id="KW-1185">Reference proteome</keyword>
<organism evidence="2 3">
    <name type="scientific">Shewanella holmiensis</name>
    <dbReference type="NCBI Taxonomy" id="2952222"/>
    <lineage>
        <taxon>Bacteria</taxon>
        <taxon>Pseudomonadati</taxon>
        <taxon>Pseudomonadota</taxon>
        <taxon>Gammaproteobacteria</taxon>
        <taxon>Alteromonadales</taxon>
        <taxon>Shewanellaceae</taxon>
        <taxon>Shewanella</taxon>
    </lineage>
</organism>
<dbReference type="RefSeq" id="WP_261298075.1">
    <property type="nucleotide sequence ID" value="NZ_JAMTCD010000007.1"/>
</dbReference>
<gene>
    <name evidence="2" type="ORF">NE535_07745</name>
</gene>
<dbReference type="AlphaFoldDB" id="A0A9X3AUX2"/>
<keyword evidence="1" id="KW-0472">Membrane</keyword>
<evidence type="ECO:0000313" key="3">
    <source>
        <dbReference type="Proteomes" id="UP001155546"/>
    </source>
</evidence>
<feature type="transmembrane region" description="Helical" evidence="1">
    <location>
        <begin position="6"/>
        <end position="27"/>
    </location>
</feature>
<comment type="caution">
    <text evidence="2">The sequence shown here is derived from an EMBL/GenBank/DDBJ whole genome shotgun (WGS) entry which is preliminary data.</text>
</comment>
<keyword evidence="1" id="KW-0812">Transmembrane</keyword>
<sequence>MSINATLLGQLFIVWLVISTIIIAILAKRKTQTPIMVTVIGFIASFIPILSIGMMIFLAIKKDNKFTDNNTATSA</sequence>
<evidence type="ECO:0000313" key="2">
    <source>
        <dbReference type="EMBL" id="MCT7941689.1"/>
    </source>
</evidence>
<evidence type="ECO:0000256" key="1">
    <source>
        <dbReference type="SAM" id="Phobius"/>
    </source>
</evidence>
<proteinExistence type="predicted"/>
<accession>A0A9X3AUX2</accession>
<name>A0A9X3AUX2_9GAMM</name>